<protein>
    <submittedName>
        <fullName evidence="1">Uncharacterized protein</fullName>
    </submittedName>
</protein>
<accession>A0ABX0U9Z1</accession>
<evidence type="ECO:0000313" key="2">
    <source>
        <dbReference type="Proteomes" id="UP000745859"/>
    </source>
</evidence>
<dbReference type="EMBL" id="JAASQL010000002">
    <property type="protein sequence ID" value="NIJ45563.1"/>
    <property type="molecule type" value="Genomic_DNA"/>
</dbReference>
<organism evidence="1 2">
    <name type="scientific">Wenyingzhuangia heitensis</name>
    <dbReference type="NCBI Taxonomy" id="1487859"/>
    <lineage>
        <taxon>Bacteria</taxon>
        <taxon>Pseudomonadati</taxon>
        <taxon>Bacteroidota</taxon>
        <taxon>Flavobacteriia</taxon>
        <taxon>Flavobacteriales</taxon>
        <taxon>Flavobacteriaceae</taxon>
        <taxon>Wenyingzhuangia</taxon>
    </lineage>
</organism>
<gene>
    <name evidence="1" type="ORF">FHR24_002031</name>
</gene>
<name>A0ABX0U9Z1_9FLAO</name>
<dbReference type="Proteomes" id="UP000745859">
    <property type="component" value="Unassembled WGS sequence"/>
</dbReference>
<dbReference type="RefSeq" id="WP_208412328.1">
    <property type="nucleotide sequence ID" value="NZ_JAASQL010000002.1"/>
</dbReference>
<proteinExistence type="predicted"/>
<reference evidence="1 2" key="1">
    <citation type="submission" date="2020-03" db="EMBL/GenBank/DDBJ databases">
        <title>Genomic Encyclopedia of Type Strains, Phase IV (KMG-IV): sequencing the most valuable type-strain genomes for metagenomic binning, comparative biology and taxonomic classification.</title>
        <authorList>
            <person name="Goeker M."/>
        </authorList>
    </citation>
    <scope>NUCLEOTIDE SEQUENCE [LARGE SCALE GENOMIC DNA]</scope>
    <source>
        <strain evidence="1 2">DSM 101599</strain>
    </source>
</reference>
<sequence>MFEYITCYDYIVNELCVNKDKPELQCNGKCYLMKELSKTSESEKNKGDTTKKTVYEFPVLFCQTIENTRLPFPISGVILNVVYKNLYSYLISSSLFRPPNLKW</sequence>
<evidence type="ECO:0000313" key="1">
    <source>
        <dbReference type="EMBL" id="NIJ45563.1"/>
    </source>
</evidence>
<keyword evidence="2" id="KW-1185">Reference proteome</keyword>
<comment type="caution">
    <text evidence="1">The sequence shown here is derived from an EMBL/GenBank/DDBJ whole genome shotgun (WGS) entry which is preliminary data.</text>
</comment>